<dbReference type="AlphaFoldDB" id="A0A0R3AB53"/>
<dbReference type="SUPFAM" id="SSF55729">
    <property type="entry name" value="Acyl-CoA N-acyltransferases (Nat)"/>
    <property type="match status" value="1"/>
</dbReference>
<feature type="domain" description="N-acetyltransferase" evidence="1">
    <location>
        <begin position="13"/>
        <end position="172"/>
    </location>
</feature>
<proteinExistence type="predicted"/>
<dbReference type="PATRIC" id="fig|1615673.3.peg.5099"/>
<dbReference type="InterPro" id="IPR051531">
    <property type="entry name" value="N-acetyltransferase"/>
</dbReference>
<dbReference type="Proteomes" id="UP000050852">
    <property type="component" value="Unassembled WGS sequence"/>
</dbReference>
<gene>
    <name evidence="2" type="ORF">TX23_19865</name>
</gene>
<dbReference type="InterPro" id="IPR000182">
    <property type="entry name" value="GNAT_dom"/>
</dbReference>
<protein>
    <submittedName>
        <fullName evidence="2">GNAT family acetyltransferase</fullName>
    </submittedName>
</protein>
<evidence type="ECO:0000313" key="3">
    <source>
        <dbReference type="Proteomes" id="UP000050852"/>
    </source>
</evidence>
<reference evidence="2 3" key="1">
    <citation type="submission" date="2015-02" db="EMBL/GenBank/DDBJ databases">
        <title>Two Pseudomonas sp. nov., isolated from raw milk.</title>
        <authorList>
            <person name="Wenning M."/>
            <person name="von Neubeck M."/>
            <person name="Huptas C."/>
            <person name="Scherer S."/>
        </authorList>
    </citation>
    <scope>NUCLEOTIDE SEQUENCE [LARGE SCALE GENOMIC DNA]</scope>
    <source>
        <strain evidence="2 3">DSM 29164</strain>
    </source>
</reference>
<name>A0A0R3AB53_9PSED</name>
<dbReference type="PROSITE" id="PS51186">
    <property type="entry name" value="GNAT"/>
    <property type="match status" value="1"/>
</dbReference>
<dbReference type="RefSeq" id="WP_057703678.1">
    <property type="nucleotide sequence ID" value="NZ_JYLN01000008.1"/>
</dbReference>
<evidence type="ECO:0000259" key="1">
    <source>
        <dbReference type="PROSITE" id="PS51186"/>
    </source>
</evidence>
<dbReference type="OrthoDB" id="9801656at2"/>
<accession>A0A0R3AB53</accession>
<dbReference type="PANTHER" id="PTHR43792">
    <property type="entry name" value="GNAT FAMILY, PUTATIVE (AFU_ORTHOLOGUE AFUA_3G00765)-RELATED-RELATED"/>
    <property type="match status" value="1"/>
</dbReference>
<dbReference type="InterPro" id="IPR016181">
    <property type="entry name" value="Acyl_CoA_acyltransferase"/>
</dbReference>
<keyword evidence="2" id="KW-0808">Transferase</keyword>
<dbReference type="Pfam" id="PF13302">
    <property type="entry name" value="Acetyltransf_3"/>
    <property type="match status" value="1"/>
</dbReference>
<dbReference type="Gene3D" id="3.40.630.30">
    <property type="match status" value="1"/>
</dbReference>
<dbReference type="EMBL" id="JYLN01000008">
    <property type="protein sequence ID" value="KRP70218.1"/>
    <property type="molecule type" value="Genomic_DNA"/>
</dbReference>
<sequence length="184" mass="20328">MDTALPQLTTLRLLLRTLEMHQAQVLCTLANGSKIADNTANIPSPYTLETAQDFIAGIADKYRTGELLNLGMHVLGTGELIGMVSLRINARHHYGHLGGWVAAHCRNQGYAAEAASAVMDFGFDELKLQRVGSQCFGRNKESARVMEKIGLRYEGCVRQAFLKNGVYEDLLGFATVRDDWERGL</sequence>
<organism evidence="2 3">
    <name type="scientific">Pseudomonas paralactis</name>
    <dbReference type="NCBI Taxonomy" id="1615673"/>
    <lineage>
        <taxon>Bacteria</taxon>
        <taxon>Pseudomonadati</taxon>
        <taxon>Pseudomonadota</taxon>
        <taxon>Gammaproteobacteria</taxon>
        <taxon>Pseudomonadales</taxon>
        <taxon>Pseudomonadaceae</taxon>
        <taxon>Pseudomonas</taxon>
    </lineage>
</organism>
<dbReference type="GO" id="GO:0016747">
    <property type="term" value="F:acyltransferase activity, transferring groups other than amino-acyl groups"/>
    <property type="evidence" value="ECO:0007669"/>
    <property type="project" value="InterPro"/>
</dbReference>
<evidence type="ECO:0000313" key="2">
    <source>
        <dbReference type="EMBL" id="KRP70218.1"/>
    </source>
</evidence>
<comment type="caution">
    <text evidence="2">The sequence shown here is derived from an EMBL/GenBank/DDBJ whole genome shotgun (WGS) entry which is preliminary data.</text>
</comment>